<dbReference type="RefSeq" id="WP_139980646.1">
    <property type="nucleotide sequence ID" value="NZ_CP041046.1"/>
</dbReference>
<keyword evidence="2" id="KW-0489">Methyltransferase</keyword>
<dbReference type="Gene3D" id="3.40.50.150">
    <property type="entry name" value="Vaccinia Virus protein VP39"/>
    <property type="match status" value="1"/>
</dbReference>
<protein>
    <submittedName>
        <fullName evidence="2">Class I SAM-dependent methyltransferase</fullName>
    </submittedName>
</protein>
<dbReference type="PANTHER" id="PTHR43861">
    <property type="entry name" value="TRANS-ACONITATE 2-METHYLTRANSFERASE-RELATED"/>
    <property type="match status" value="1"/>
</dbReference>
<evidence type="ECO:0000313" key="3">
    <source>
        <dbReference type="Proteomes" id="UP000316093"/>
    </source>
</evidence>
<dbReference type="GO" id="GO:0008168">
    <property type="term" value="F:methyltransferase activity"/>
    <property type="evidence" value="ECO:0007669"/>
    <property type="project" value="UniProtKB-KW"/>
</dbReference>
<dbReference type="InterPro" id="IPR029063">
    <property type="entry name" value="SAM-dependent_MTases_sf"/>
</dbReference>
<dbReference type="Proteomes" id="UP000316093">
    <property type="component" value="Chromosome"/>
</dbReference>
<keyword evidence="3" id="KW-1185">Reference proteome</keyword>
<dbReference type="GO" id="GO:0032259">
    <property type="term" value="P:methylation"/>
    <property type="evidence" value="ECO:0007669"/>
    <property type="project" value="UniProtKB-KW"/>
</dbReference>
<evidence type="ECO:0000313" key="2">
    <source>
        <dbReference type="EMBL" id="QDE38788.1"/>
    </source>
</evidence>
<sequence>MSGEMTSTWSRGGLVEVPACPMCDSSQRTFITETRDAMTGRTDPWRLWSCDSCRSEWLDPRPDDASLPFAYDFDYVTHRDVSAPVRGGLLLAAIQGYLKRRHGFDGLPASVPAGWLLGCVPPLRLKLDYYARHLGAGRGRTLLDVGCGNGAFLDVARQMGWDAEGVDPDPAAVRVCLNKGLKVTQGFIGDISADRRRAGWDAITLSHSLEHAPRPRVLLHEVAELLVPGGRAWIGIPNPQSRGARLFGAAWESHDAPRHLCLPSADAMESACRGAGFADVRFARRGAHSGRLYRRSAEIESESGVTFHRRMAWTNRLQALVTDLLATVSGRGGDELVVIATLGTGEAS</sequence>
<dbReference type="EMBL" id="CP041046">
    <property type="protein sequence ID" value="QDE38788.1"/>
    <property type="molecule type" value="Genomic_DNA"/>
</dbReference>
<organism evidence="2 3">
    <name type="scientific">Luteibacter pinisoli</name>
    <dbReference type="NCBI Taxonomy" id="2589080"/>
    <lineage>
        <taxon>Bacteria</taxon>
        <taxon>Pseudomonadati</taxon>
        <taxon>Pseudomonadota</taxon>
        <taxon>Gammaproteobacteria</taxon>
        <taxon>Lysobacterales</taxon>
        <taxon>Rhodanobacteraceae</taxon>
        <taxon>Luteibacter</taxon>
    </lineage>
</organism>
<dbReference type="Pfam" id="PF13489">
    <property type="entry name" value="Methyltransf_23"/>
    <property type="match status" value="1"/>
</dbReference>
<dbReference type="CDD" id="cd02440">
    <property type="entry name" value="AdoMet_MTases"/>
    <property type="match status" value="1"/>
</dbReference>
<dbReference type="PANTHER" id="PTHR43861:SF3">
    <property type="entry name" value="PUTATIVE (AFU_ORTHOLOGUE AFUA_2G14390)-RELATED"/>
    <property type="match status" value="1"/>
</dbReference>
<evidence type="ECO:0000256" key="1">
    <source>
        <dbReference type="ARBA" id="ARBA00022679"/>
    </source>
</evidence>
<dbReference type="OrthoDB" id="9815644at2"/>
<keyword evidence="1 2" id="KW-0808">Transferase</keyword>
<dbReference type="AlphaFoldDB" id="A0A4Y5Z2U6"/>
<proteinExistence type="predicted"/>
<name>A0A4Y5Z2U6_9GAMM</name>
<reference evidence="2 3" key="1">
    <citation type="submission" date="2019-06" db="EMBL/GenBank/DDBJ databases">
        <title>A complete genome sequence for Luteibacter pinisoli MAH-14.</title>
        <authorList>
            <person name="Baltrus D.A."/>
        </authorList>
    </citation>
    <scope>NUCLEOTIDE SEQUENCE [LARGE SCALE GENOMIC DNA]</scope>
    <source>
        <strain evidence="2 3">MAH-14</strain>
    </source>
</reference>
<dbReference type="KEGG" id="lpy:FIV34_06020"/>
<accession>A0A4Y5Z2U6</accession>
<dbReference type="SUPFAM" id="SSF53335">
    <property type="entry name" value="S-adenosyl-L-methionine-dependent methyltransferases"/>
    <property type="match status" value="1"/>
</dbReference>
<gene>
    <name evidence="2" type="ORF">FIV34_06020</name>
</gene>